<protein>
    <submittedName>
        <fullName evidence="2">Uncharacterized protein</fullName>
    </submittedName>
</protein>
<dbReference type="AlphaFoldDB" id="A0A251ULW8"/>
<evidence type="ECO:0000313" key="2">
    <source>
        <dbReference type="EMBL" id="OTG24377.1"/>
    </source>
</evidence>
<name>A0A251ULW8_HELAN</name>
<dbReference type="Gramene" id="mRNA:HanXRQr2_Chr11g0492141">
    <property type="protein sequence ID" value="mRNA:HanXRQr2_Chr11g0492141"/>
    <property type="gene ID" value="HanXRQr2_Chr11g0492141"/>
</dbReference>
<sequence>MHTNVTSLQTATTMMADRQRKKLQWFIIPQSGHLILYLHSSINFLFPLPSAKKVETETKATGNTVKQQRTRNRCLVGSEKIEKDTNHVFLCQERTKTCAAVPNSAMIYESLFMNMDFQPGHHAHSFKELSQHG</sequence>
<dbReference type="Proteomes" id="UP000215914">
    <property type="component" value="Chromosome 5"/>
</dbReference>
<reference evidence="2" key="2">
    <citation type="submission" date="2017-02" db="EMBL/GenBank/DDBJ databases">
        <title>Sunflower complete genome.</title>
        <authorList>
            <person name="Langlade N."/>
            <person name="Munos S."/>
        </authorList>
    </citation>
    <scope>NUCLEOTIDE SEQUENCE [LARGE SCALE GENOMIC DNA]</scope>
    <source>
        <tissue evidence="2">Leaves</tissue>
    </source>
</reference>
<reference evidence="1 3" key="1">
    <citation type="journal article" date="2017" name="Nature">
        <title>The sunflower genome provides insights into oil metabolism, flowering and Asterid evolution.</title>
        <authorList>
            <person name="Badouin H."/>
            <person name="Gouzy J."/>
            <person name="Grassa C.J."/>
            <person name="Murat F."/>
            <person name="Staton S.E."/>
            <person name="Cottret L."/>
            <person name="Lelandais-Briere C."/>
            <person name="Owens G.L."/>
            <person name="Carrere S."/>
            <person name="Mayjonade B."/>
            <person name="Legrand L."/>
            <person name="Gill N."/>
            <person name="Kane N.C."/>
            <person name="Bowers J.E."/>
            <person name="Hubner S."/>
            <person name="Bellec A."/>
            <person name="Berard A."/>
            <person name="Berges H."/>
            <person name="Blanchet N."/>
            <person name="Boniface M.C."/>
            <person name="Brunel D."/>
            <person name="Catrice O."/>
            <person name="Chaidir N."/>
            <person name="Claudel C."/>
            <person name="Donnadieu C."/>
            <person name="Faraut T."/>
            <person name="Fievet G."/>
            <person name="Helmstetter N."/>
            <person name="King M."/>
            <person name="Knapp S.J."/>
            <person name="Lai Z."/>
            <person name="Le Paslier M.C."/>
            <person name="Lippi Y."/>
            <person name="Lorenzon L."/>
            <person name="Mandel J.R."/>
            <person name="Marage G."/>
            <person name="Marchand G."/>
            <person name="Marquand E."/>
            <person name="Bret-Mestries E."/>
            <person name="Morien E."/>
            <person name="Nambeesan S."/>
            <person name="Nguyen T."/>
            <person name="Pegot-Espagnet P."/>
            <person name="Pouilly N."/>
            <person name="Raftis F."/>
            <person name="Sallet E."/>
            <person name="Schiex T."/>
            <person name="Thomas J."/>
            <person name="Vandecasteele C."/>
            <person name="Vares D."/>
            <person name="Vear F."/>
            <person name="Vautrin S."/>
            <person name="Crespi M."/>
            <person name="Mangin B."/>
            <person name="Burke J.M."/>
            <person name="Salse J."/>
            <person name="Munos S."/>
            <person name="Vincourt P."/>
            <person name="Rieseberg L.H."/>
            <person name="Langlade N.B."/>
        </authorList>
    </citation>
    <scope>NUCLEOTIDE SEQUENCE [LARGE SCALE GENOMIC DNA]</scope>
    <source>
        <strain evidence="3">cv. SF193</strain>
        <tissue evidence="1">Leaves</tissue>
    </source>
</reference>
<gene>
    <name evidence="2" type="ORF">HannXRQ_Chr05g0136051</name>
    <name evidence="1" type="ORF">HanXRQr2_Chr11g0492141</name>
</gene>
<keyword evidence="3" id="KW-1185">Reference proteome</keyword>
<accession>A0A251ULW8</accession>
<dbReference type="EMBL" id="MNCJ02000326">
    <property type="protein sequence ID" value="KAF5782150.1"/>
    <property type="molecule type" value="Genomic_DNA"/>
</dbReference>
<evidence type="ECO:0000313" key="1">
    <source>
        <dbReference type="EMBL" id="KAF5782150.1"/>
    </source>
</evidence>
<dbReference type="InParanoid" id="A0A251ULW8"/>
<proteinExistence type="predicted"/>
<organism evidence="2 3">
    <name type="scientific">Helianthus annuus</name>
    <name type="common">Common sunflower</name>
    <dbReference type="NCBI Taxonomy" id="4232"/>
    <lineage>
        <taxon>Eukaryota</taxon>
        <taxon>Viridiplantae</taxon>
        <taxon>Streptophyta</taxon>
        <taxon>Embryophyta</taxon>
        <taxon>Tracheophyta</taxon>
        <taxon>Spermatophyta</taxon>
        <taxon>Magnoliopsida</taxon>
        <taxon>eudicotyledons</taxon>
        <taxon>Gunneridae</taxon>
        <taxon>Pentapetalae</taxon>
        <taxon>asterids</taxon>
        <taxon>campanulids</taxon>
        <taxon>Asterales</taxon>
        <taxon>Asteraceae</taxon>
        <taxon>Asteroideae</taxon>
        <taxon>Heliantheae alliance</taxon>
        <taxon>Heliantheae</taxon>
        <taxon>Helianthus</taxon>
    </lineage>
</organism>
<evidence type="ECO:0000313" key="3">
    <source>
        <dbReference type="Proteomes" id="UP000215914"/>
    </source>
</evidence>
<dbReference type="EMBL" id="CM007894">
    <property type="protein sequence ID" value="OTG24377.1"/>
    <property type="molecule type" value="Genomic_DNA"/>
</dbReference>
<reference evidence="1" key="3">
    <citation type="submission" date="2020-06" db="EMBL/GenBank/DDBJ databases">
        <title>Helianthus annuus Genome sequencing and assembly Release 2.</title>
        <authorList>
            <person name="Gouzy J."/>
            <person name="Langlade N."/>
            <person name="Munos S."/>
        </authorList>
    </citation>
    <scope>NUCLEOTIDE SEQUENCE</scope>
    <source>
        <tissue evidence="1">Leaves</tissue>
    </source>
</reference>